<keyword evidence="1" id="KW-1133">Transmembrane helix</keyword>
<feature type="transmembrane region" description="Helical" evidence="1">
    <location>
        <begin position="36"/>
        <end position="59"/>
    </location>
</feature>
<evidence type="ECO:0000313" key="3">
    <source>
        <dbReference type="Proteomes" id="UP001150266"/>
    </source>
</evidence>
<sequence>MKFILYTPDSEANVSYPSSKSRTYYYRYPHARHSSWLLMTIFQLVLLATIVGLCVASPVPVSGSTKKNFLNRLDRYLDNYGVARKSQLTVLIGYTWIASEIIPLKPVFPSDLDTTSSTIANVARLAIAPNTNLILHEHSPRNGLETVLKNLAALIEKLKVAGQLNYMYVFPSAIYFREMVPEGSTLVNIYFETPL</sequence>
<protein>
    <submittedName>
        <fullName evidence="2">Uncharacterized protein</fullName>
    </submittedName>
</protein>
<keyword evidence="1" id="KW-0472">Membrane</keyword>
<proteinExistence type="predicted"/>
<organism evidence="2 3">
    <name type="scientific">Lentinula aciculospora</name>
    <dbReference type="NCBI Taxonomy" id="153920"/>
    <lineage>
        <taxon>Eukaryota</taxon>
        <taxon>Fungi</taxon>
        <taxon>Dikarya</taxon>
        <taxon>Basidiomycota</taxon>
        <taxon>Agaricomycotina</taxon>
        <taxon>Agaricomycetes</taxon>
        <taxon>Agaricomycetidae</taxon>
        <taxon>Agaricales</taxon>
        <taxon>Marasmiineae</taxon>
        <taxon>Omphalotaceae</taxon>
        <taxon>Lentinula</taxon>
    </lineage>
</organism>
<accession>A0A9W9DLP2</accession>
<keyword evidence="1" id="KW-0812">Transmembrane</keyword>
<comment type="caution">
    <text evidence="2">The sequence shown here is derived from an EMBL/GenBank/DDBJ whole genome shotgun (WGS) entry which is preliminary data.</text>
</comment>
<evidence type="ECO:0000313" key="2">
    <source>
        <dbReference type="EMBL" id="KAJ4474877.1"/>
    </source>
</evidence>
<dbReference type="AlphaFoldDB" id="A0A9W9DLP2"/>
<evidence type="ECO:0000256" key="1">
    <source>
        <dbReference type="SAM" id="Phobius"/>
    </source>
</evidence>
<name>A0A9W9DLP2_9AGAR</name>
<gene>
    <name evidence="2" type="ORF">J3R30DRAFT_618844</name>
</gene>
<dbReference type="EMBL" id="JAOTPV010000015">
    <property type="protein sequence ID" value="KAJ4474877.1"/>
    <property type="molecule type" value="Genomic_DNA"/>
</dbReference>
<dbReference type="Proteomes" id="UP001150266">
    <property type="component" value="Unassembled WGS sequence"/>
</dbReference>
<keyword evidence="3" id="KW-1185">Reference proteome</keyword>
<reference evidence="2" key="1">
    <citation type="submission" date="2022-08" db="EMBL/GenBank/DDBJ databases">
        <title>A Global Phylogenomic Analysis of the Shiitake Genus Lentinula.</title>
        <authorList>
            <consortium name="DOE Joint Genome Institute"/>
            <person name="Sierra-Patev S."/>
            <person name="Min B."/>
            <person name="Naranjo-Ortiz M."/>
            <person name="Looney B."/>
            <person name="Konkel Z."/>
            <person name="Slot J.C."/>
            <person name="Sakamoto Y."/>
            <person name="Steenwyk J.L."/>
            <person name="Rokas A."/>
            <person name="Carro J."/>
            <person name="Camarero S."/>
            <person name="Ferreira P."/>
            <person name="Molpeceres G."/>
            <person name="Ruiz-Duenas F.J."/>
            <person name="Serrano A."/>
            <person name="Henrissat B."/>
            <person name="Drula E."/>
            <person name="Hughes K.W."/>
            <person name="Mata J.L."/>
            <person name="Ishikawa N.K."/>
            <person name="Vargas-Isla R."/>
            <person name="Ushijima S."/>
            <person name="Smith C.A."/>
            <person name="Ahrendt S."/>
            <person name="Andreopoulos W."/>
            <person name="He G."/>
            <person name="Labutti K."/>
            <person name="Lipzen A."/>
            <person name="Ng V."/>
            <person name="Riley R."/>
            <person name="Sandor L."/>
            <person name="Barry K."/>
            <person name="Martinez A.T."/>
            <person name="Xiao Y."/>
            <person name="Gibbons J.G."/>
            <person name="Terashima K."/>
            <person name="Grigoriev I.V."/>
            <person name="Hibbett D.S."/>
        </authorList>
    </citation>
    <scope>NUCLEOTIDE SEQUENCE</scope>
    <source>
        <strain evidence="2">JLM2183</strain>
    </source>
</reference>